<feature type="region of interest" description="Disordered" evidence="1">
    <location>
        <begin position="1"/>
        <end position="70"/>
    </location>
</feature>
<reference evidence="2" key="1">
    <citation type="journal article" date="2018" name="Genome Biol.">
        <title>SKESA: strategic k-mer extension for scrupulous assemblies.</title>
        <authorList>
            <person name="Souvorov A."/>
            <person name="Agarwala R."/>
            <person name="Lipman D.J."/>
        </authorList>
    </citation>
    <scope>NUCLEOTIDE SEQUENCE</scope>
    <source>
        <strain evidence="2">MA.CK_05/00000849</strain>
    </source>
</reference>
<gene>
    <name evidence="2" type="ORF">G9B31_002676</name>
</gene>
<dbReference type="EMBL" id="DAAUJY010000003">
    <property type="protein sequence ID" value="HAF1778044.1"/>
    <property type="molecule type" value="Genomic_DNA"/>
</dbReference>
<protein>
    <submittedName>
        <fullName evidence="2">Uncharacterized protein</fullName>
    </submittedName>
</protein>
<comment type="caution">
    <text evidence="2">The sequence shown here is derived from an EMBL/GenBank/DDBJ whole genome shotgun (WGS) entry which is preliminary data.</text>
</comment>
<feature type="compositionally biased region" description="Basic and acidic residues" evidence="1">
    <location>
        <begin position="28"/>
        <end position="46"/>
    </location>
</feature>
<name>A0A743C0A3_SALER</name>
<sequence>MGLVNLGQGIPGANGPTSVHANPGPEATDFRPDHAPDHIHLAKNDGPRVSTDTWKPLSEADSTKMTKEQSSFCRKLSDASKKILTARQKMIFKFGKLLSADLLLLQYISMGAAREGGLRGDVSMCEIFERLGGEIQYTGADPV</sequence>
<reference evidence="2" key="2">
    <citation type="submission" date="2020-02" db="EMBL/GenBank/DDBJ databases">
        <authorList>
            <consortium name="NCBI Pathogen Detection Project"/>
        </authorList>
    </citation>
    <scope>NUCLEOTIDE SEQUENCE</scope>
    <source>
        <strain evidence="2">MA.CK_05/00000849</strain>
    </source>
</reference>
<evidence type="ECO:0000256" key="1">
    <source>
        <dbReference type="SAM" id="MobiDB-lite"/>
    </source>
</evidence>
<accession>A0A743C0A3</accession>
<dbReference type="AlphaFoldDB" id="A0A743C0A3"/>
<proteinExistence type="predicted"/>
<dbReference type="RefSeq" id="WP_139762188.1">
    <property type="nucleotide sequence ID" value="NZ_MZAB01000253.1"/>
</dbReference>
<evidence type="ECO:0000313" key="2">
    <source>
        <dbReference type="EMBL" id="HAF1778044.1"/>
    </source>
</evidence>
<organism evidence="2">
    <name type="scientific">Salmonella enterica</name>
    <name type="common">Salmonella choleraesuis</name>
    <dbReference type="NCBI Taxonomy" id="28901"/>
    <lineage>
        <taxon>Bacteria</taxon>
        <taxon>Pseudomonadati</taxon>
        <taxon>Pseudomonadota</taxon>
        <taxon>Gammaproteobacteria</taxon>
        <taxon>Enterobacterales</taxon>
        <taxon>Enterobacteriaceae</taxon>
        <taxon>Salmonella</taxon>
    </lineage>
</organism>